<evidence type="ECO:0000256" key="3">
    <source>
        <dbReference type="ARBA" id="ARBA00022763"/>
    </source>
</evidence>
<evidence type="ECO:0000313" key="7">
    <source>
        <dbReference type="EMBL" id="NML42532.1"/>
    </source>
</evidence>
<dbReference type="RefSeq" id="WP_169416738.1">
    <property type="nucleotide sequence ID" value="NZ_JABBFX010000001.1"/>
</dbReference>
<dbReference type="PIRSF" id="PIRSF018267">
    <property type="entry name" value="VSR_endonuc"/>
    <property type="match status" value="1"/>
</dbReference>
<name>A0A848GZ00_9BURK</name>
<dbReference type="GO" id="GO:0016787">
    <property type="term" value="F:hydrolase activity"/>
    <property type="evidence" value="ECO:0007669"/>
    <property type="project" value="UniProtKB-KW"/>
</dbReference>
<proteinExistence type="inferred from homology"/>
<comment type="function">
    <text evidence="6">May nick specific sequences that contain T:G mispairs resulting from m5C-deamination.</text>
</comment>
<evidence type="ECO:0000256" key="4">
    <source>
        <dbReference type="ARBA" id="ARBA00022801"/>
    </source>
</evidence>
<evidence type="ECO:0000256" key="2">
    <source>
        <dbReference type="ARBA" id="ARBA00022759"/>
    </source>
</evidence>
<keyword evidence="1 6" id="KW-0540">Nuclease</keyword>
<keyword evidence="3 6" id="KW-0227">DNA damage</keyword>
<dbReference type="EC" id="3.1.-.-" evidence="6"/>
<comment type="caution">
    <text evidence="7">The sequence shown here is derived from an EMBL/GenBank/DDBJ whole genome shotgun (WGS) entry which is preliminary data.</text>
</comment>
<accession>A0A848GZ00</accession>
<reference evidence="7 8" key="1">
    <citation type="submission" date="2020-04" db="EMBL/GenBank/DDBJ databases">
        <title>Ramlibacter sp. G-1-2-2 isolated from soil.</title>
        <authorList>
            <person name="Dahal R.H."/>
        </authorList>
    </citation>
    <scope>NUCLEOTIDE SEQUENCE [LARGE SCALE GENOMIC DNA]</scope>
    <source>
        <strain evidence="7 8">G-1-2-2</strain>
    </source>
</reference>
<dbReference type="NCBIfam" id="TIGR00632">
    <property type="entry name" value="vsr"/>
    <property type="match status" value="1"/>
</dbReference>
<gene>
    <name evidence="7" type="primary">vsr</name>
    <name evidence="7" type="ORF">HHL11_02145</name>
</gene>
<organism evidence="7 8">
    <name type="scientific">Ramlibacter agri</name>
    <dbReference type="NCBI Taxonomy" id="2728837"/>
    <lineage>
        <taxon>Bacteria</taxon>
        <taxon>Pseudomonadati</taxon>
        <taxon>Pseudomonadota</taxon>
        <taxon>Betaproteobacteria</taxon>
        <taxon>Burkholderiales</taxon>
        <taxon>Comamonadaceae</taxon>
        <taxon>Ramlibacter</taxon>
    </lineage>
</organism>
<keyword evidence="4 6" id="KW-0378">Hydrolase</keyword>
<evidence type="ECO:0000256" key="6">
    <source>
        <dbReference type="PIRNR" id="PIRNR018267"/>
    </source>
</evidence>
<dbReference type="SUPFAM" id="SSF52980">
    <property type="entry name" value="Restriction endonuclease-like"/>
    <property type="match status" value="1"/>
</dbReference>
<keyword evidence="2 6" id="KW-0255">Endonuclease</keyword>
<evidence type="ECO:0000256" key="5">
    <source>
        <dbReference type="ARBA" id="ARBA00023204"/>
    </source>
</evidence>
<dbReference type="Proteomes" id="UP000541185">
    <property type="component" value="Unassembled WGS sequence"/>
</dbReference>
<evidence type="ECO:0000313" key="8">
    <source>
        <dbReference type="Proteomes" id="UP000541185"/>
    </source>
</evidence>
<protein>
    <recommendedName>
        <fullName evidence="6">Very short patch repair endonuclease</fullName>
        <ecNumber evidence="6">3.1.-.-</ecNumber>
    </recommendedName>
</protein>
<keyword evidence="5 6" id="KW-0234">DNA repair</keyword>
<dbReference type="InterPro" id="IPR004603">
    <property type="entry name" value="DNA_mismatch_endonuc_vsr"/>
</dbReference>
<dbReference type="CDD" id="cd00221">
    <property type="entry name" value="Vsr"/>
    <property type="match status" value="1"/>
</dbReference>
<dbReference type="Pfam" id="PF03852">
    <property type="entry name" value="Vsr"/>
    <property type="match status" value="1"/>
</dbReference>
<dbReference type="Gene3D" id="3.40.960.10">
    <property type="entry name" value="VSR Endonuclease"/>
    <property type="match status" value="1"/>
</dbReference>
<comment type="similarity">
    <text evidence="6">Belongs to the vsr family.</text>
</comment>
<dbReference type="GO" id="GO:0004519">
    <property type="term" value="F:endonuclease activity"/>
    <property type="evidence" value="ECO:0007669"/>
    <property type="project" value="UniProtKB-KW"/>
</dbReference>
<dbReference type="GO" id="GO:0006298">
    <property type="term" value="P:mismatch repair"/>
    <property type="evidence" value="ECO:0007669"/>
    <property type="project" value="UniProtKB-UniRule"/>
</dbReference>
<sequence length="140" mass="16421">MVDTLSISQRSALMRSIRAKDTAPEMRVRQLAHGMGYRYVLHDKRLPGSPDLVFPSRKAVIQVHGCYWHGHECRVGRRPKSNLAYWTPKIDRNVERDVRSAKALRRLGWRVMVVWECQTVPAKLDALQRRIRRFLDRDAM</sequence>
<dbReference type="AlphaFoldDB" id="A0A848GZ00"/>
<evidence type="ECO:0000256" key="1">
    <source>
        <dbReference type="ARBA" id="ARBA00022722"/>
    </source>
</evidence>
<dbReference type="EMBL" id="JABBFX010000001">
    <property type="protein sequence ID" value="NML42532.1"/>
    <property type="molecule type" value="Genomic_DNA"/>
</dbReference>
<dbReference type="InterPro" id="IPR011335">
    <property type="entry name" value="Restrct_endonuc-II-like"/>
</dbReference>
<keyword evidence="8" id="KW-1185">Reference proteome</keyword>